<dbReference type="EMBL" id="KX618634">
    <property type="protein sequence ID" value="AOW42814.1"/>
    <property type="molecule type" value="Genomic_DNA"/>
</dbReference>
<dbReference type="InterPro" id="IPR018306">
    <property type="entry name" value="Phage_T5_Orf172_DNA-bd"/>
</dbReference>
<evidence type="ECO:0000313" key="2">
    <source>
        <dbReference type="EMBL" id="AOW42814.1"/>
    </source>
</evidence>
<organismHost>
    <name type="scientific">Lepidoptera</name>
    <name type="common">moths &amp; butterflies</name>
    <dbReference type="NCBI Taxonomy" id="7088"/>
</organismHost>
<dbReference type="SMART" id="SM00974">
    <property type="entry name" value="T5orf172"/>
    <property type="match status" value="1"/>
</dbReference>
<reference evidence="2" key="1">
    <citation type="submission" date="2016-07" db="EMBL/GenBank/DDBJ databases">
        <title>Complete genome of LdMNPV (Lymantria dispar nucleopolyhedrovirus) isolated in south-western Poland.</title>
        <authorList>
            <person name="Krejmer-Rabalska M."/>
            <person name="Rabalski L."/>
            <person name="Skrzecz I."/>
            <person name="Szewczyk B."/>
        </authorList>
    </citation>
    <scope>NUCLEOTIDE SEQUENCE</scope>
    <source>
        <strain evidence="2">RR01</strain>
    </source>
</reference>
<dbReference type="Pfam" id="PF02498">
    <property type="entry name" value="Bro-N"/>
    <property type="match status" value="1"/>
</dbReference>
<protein>
    <submittedName>
        <fullName evidence="2">Baculovirus repeated orf</fullName>
    </submittedName>
</protein>
<name>A0A1D8QNI9_NPVLD</name>
<dbReference type="Pfam" id="PF13455">
    <property type="entry name" value="MUG113"/>
    <property type="match status" value="1"/>
</dbReference>
<organism evidence="2">
    <name type="scientific">Lymantria dispar multicapsid nuclear polyhedrosis virus</name>
    <name type="common">LdMNPV</name>
    <dbReference type="NCBI Taxonomy" id="10449"/>
    <lineage>
        <taxon>Viruses</taxon>
        <taxon>Viruses incertae sedis</taxon>
        <taxon>Naldaviricetes</taxon>
        <taxon>Lefavirales</taxon>
        <taxon>Baculoviridae</taxon>
        <taxon>Alphabaculovirus</taxon>
        <taxon>Alphabaculovirus lydisparis</taxon>
    </lineage>
</organism>
<accession>A0A1D8QNI9</accession>
<gene>
    <name evidence="2" type="primary">bro-e</name>
</gene>
<feature type="domain" description="Bro-N" evidence="1">
    <location>
        <begin position="1"/>
        <end position="126"/>
    </location>
</feature>
<sequence>MALQRFEFPMSGSKNESKFECWGVVMPDGSVAVKLKELAEFLGYADVKMAYKHVPHEWKITWKNLTVKYRWDLVAPPTTPANWQPETLFVLEPGVYALMARSNKPLAKWCMKFIYEVVVPAFRKNDPARWREGLKSHALHTAVSQFAPQEGHVYVATSPQYRDRRIYKIGRTASPADRLCALNTGRADDFLYFEHVSPDLGHEASVRVERLMHDSLAPLRMHGEFFQLTVDDDLTLVKRAIASFSAPASRRPRTRLDKDN</sequence>
<evidence type="ECO:0000259" key="1">
    <source>
        <dbReference type="PROSITE" id="PS51750"/>
    </source>
</evidence>
<proteinExistence type="predicted"/>
<dbReference type="InterPro" id="IPR003497">
    <property type="entry name" value="BRO_N_domain"/>
</dbReference>
<dbReference type="PROSITE" id="PS51750">
    <property type="entry name" value="BRO_N"/>
    <property type="match status" value="1"/>
</dbReference>